<organism evidence="4 5">
    <name type="scientific">Cocos nucifera</name>
    <name type="common">Coconut palm</name>
    <dbReference type="NCBI Taxonomy" id="13894"/>
    <lineage>
        <taxon>Eukaryota</taxon>
        <taxon>Viridiplantae</taxon>
        <taxon>Streptophyta</taxon>
        <taxon>Embryophyta</taxon>
        <taxon>Tracheophyta</taxon>
        <taxon>Spermatophyta</taxon>
        <taxon>Magnoliopsida</taxon>
        <taxon>Liliopsida</taxon>
        <taxon>Arecaceae</taxon>
        <taxon>Arecoideae</taxon>
        <taxon>Cocoseae</taxon>
        <taxon>Attaleinae</taxon>
        <taxon>Cocos</taxon>
    </lineage>
</organism>
<name>A0A8K0HVD3_COCNU</name>
<dbReference type="PROSITE" id="PS50157">
    <property type="entry name" value="ZINC_FINGER_C2H2_2"/>
    <property type="match status" value="1"/>
</dbReference>
<dbReference type="InterPro" id="IPR036236">
    <property type="entry name" value="Znf_C2H2_sf"/>
</dbReference>
<dbReference type="EMBL" id="CM017872">
    <property type="protein sequence ID" value="KAG1327240.1"/>
    <property type="molecule type" value="Genomic_DNA"/>
</dbReference>
<feature type="compositionally biased region" description="Low complexity" evidence="2">
    <location>
        <begin position="10"/>
        <end position="29"/>
    </location>
</feature>
<keyword evidence="1" id="KW-0863">Zinc-finger</keyword>
<dbReference type="InterPro" id="IPR013087">
    <property type="entry name" value="Znf_C2H2_type"/>
</dbReference>
<dbReference type="Pfam" id="PF13912">
    <property type="entry name" value="zf-C2H2_6"/>
    <property type="match status" value="1"/>
</dbReference>
<keyword evidence="5" id="KW-1185">Reference proteome</keyword>
<evidence type="ECO:0000259" key="3">
    <source>
        <dbReference type="PROSITE" id="PS50157"/>
    </source>
</evidence>
<evidence type="ECO:0000256" key="1">
    <source>
        <dbReference type="PROSITE-ProRule" id="PRU00042"/>
    </source>
</evidence>
<comment type="caution">
    <text evidence="4">The sequence shown here is derived from an EMBL/GenBank/DDBJ whole genome shotgun (WGS) entry which is preliminary data.</text>
</comment>
<dbReference type="Proteomes" id="UP000797356">
    <property type="component" value="Chromosome 1"/>
</dbReference>
<proteinExistence type="predicted"/>
<dbReference type="SUPFAM" id="SSF57667">
    <property type="entry name" value="beta-beta-alpha zinc fingers"/>
    <property type="match status" value="1"/>
</dbReference>
<dbReference type="PANTHER" id="PTHR45730:SF109">
    <property type="entry name" value="ZINC FINGER PROTEIN KNUCKLES"/>
    <property type="match status" value="1"/>
</dbReference>
<dbReference type="GO" id="GO:0003700">
    <property type="term" value="F:DNA-binding transcription factor activity"/>
    <property type="evidence" value="ECO:0007669"/>
    <property type="project" value="InterPro"/>
</dbReference>
<evidence type="ECO:0000313" key="5">
    <source>
        <dbReference type="Proteomes" id="UP000797356"/>
    </source>
</evidence>
<dbReference type="InterPro" id="IPR045320">
    <property type="entry name" value="JAGGED/SL1-like"/>
</dbReference>
<evidence type="ECO:0000313" key="4">
    <source>
        <dbReference type="EMBL" id="KAG1327240.1"/>
    </source>
</evidence>
<feature type="region of interest" description="Disordered" evidence="2">
    <location>
        <begin position="297"/>
        <end position="317"/>
    </location>
</feature>
<sequence>MAPSSPKPPCASSSKSPRPSPPSSGSASSVVHHQANKRSAERTRSIRETFARAYRSQAYLCTNCGKRFYSPQALGGHQNAHHREKKLKQDNLLCARPMPRYPFPFNPPSFNRNDVCQLNLKPVLQYSNERNLSSQPSLNFKETGFAHPYLSNPLNDPNTVANYTIPHTIQIPSFPFGFDPKGHETVLVTFTAPSEFSSSFPSSAFDPKGNTALDAFTRTKEFSSLPDPNIASRNSAFLRNPSTAERNLAPRLKESVPIANRNPRLGMVAPPPSGGNNGGRVTHYLRGTSVARPAMAAGGVGDGEESNTMGLDLDLHL</sequence>
<dbReference type="PROSITE" id="PS00028">
    <property type="entry name" value="ZINC_FINGER_C2H2_1"/>
    <property type="match status" value="1"/>
</dbReference>
<protein>
    <recommendedName>
        <fullName evidence="3">C2H2-type domain-containing protein</fullName>
    </recommendedName>
</protein>
<dbReference type="AlphaFoldDB" id="A0A8K0HVD3"/>
<feature type="region of interest" description="Disordered" evidence="2">
    <location>
        <begin position="1"/>
        <end position="44"/>
    </location>
</feature>
<dbReference type="PANTHER" id="PTHR45730">
    <property type="entry name" value="ZINC FINGER PROTEIN JAGGED"/>
    <property type="match status" value="1"/>
</dbReference>
<dbReference type="GO" id="GO:0008270">
    <property type="term" value="F:zinc ion binding"/>
    <property type="evidence" value="ECO:0007669"/>
    <property type="project" value="UniProtKB-KW"/>
</dbReference>
<evidence type="ECO:0000256" key="2">
    <source>
        <dbReference type="SAM" id="MobiDB-lite"/>
    </source>
</evidence>
<gene>
    <name evidence="4" type="ORF">COCNU_01G011740</name>
</gene>
<keyword evidence="1" id="KW-0862">Zinc</keyword>
<reference evidence="4" key="1">
    <citation type="journal article" date="2017" name="Gigascience">
        <title>The genome draft of coconut (Cocos nucifera).</title>
        <authorList>
            <person name="Xiao Y."/>
            <person name="Xu P."/>
            <person name="Fan H."/>
            <person name="Baudouin L."/>
            <person name="Xia W."/>
            <person name="Bocs S."/>
            <person name="Xu J."/>
            <person name="Li Q."/>
            <person name="Guo A."/>
            <person name="Zhou L."/>
            <person name="Li J."/>
            <person name="Wu Y."/>
            <person name="Ma Z."/>
            <person name="Armero A."/>
            <person name="Issali A.E."/>
            <person name="Liu N."/>
            <person name="Peng M."/>
            <person name="Yang Y."/>
        </authorList>
    </citation>
    <scope>NUCLEOTIDE SEQUENCE</scope>
    <source>
        <tissue evidence="4">Spear leaf of Hainan Tall coconut</tissue>
    </source>
</reference>
<dbReference type="Gene3D" id="3.30.160.60">
    <property type="entry name" value="Classic Zinc Finger"/>
    <property type="match status" value="1"/>
</dbReference>
<feature type="domain" description="C2H2-type" evidence="3">
    <location>
        <begin position="59"/>
        <end position="86"/>
    </location>
</feature>
<accession>A0A8K0HVD3</accession>
<keyword evidence="1" id="KW-0479">Metal-binding</keyword>
<reference evidence="4" key="2">
    <citation type="submission" date="2019-07" db="EMBL/GenBank/DDBJ databases">
        <authorList>
            <person name="Yang Y."/>
            <person name="Bocs S."/>
            <person name="Baudouin L."/>
        </authorList>
    </citation>
    <scope>NUCLEOTIDE SEQUENCE</scope>
    <source>
        <tissue evidence="4">Spear leaf of Hainan Tall coconut</tissue>
    </source>
</reference>